<dbReference type="AlphaFoldDB" id="A0A6G1GJY1"/>
<dbReference type="EMBL" id="ML977206">
    <property type="protein sequence ID" value="KAF1981162.1"/>
    <property type="molecule type" value="Genomic_DNA"/>
</dbReference>
<evidence type="ECO:0000313" key="2">
    <source>
        <dbReference type="Proteomes" id="UP000800041"/>
    </source>
</evidence>
<dbReference type="Proteomes" id="UP000800041">
    <property type="component" value="Unassembled WGS sequence"/>
</dbReference>
<organism evidence="1 2">
    <name type="scientific">Aulographum hederae CBS 113979</name>
    <dbReference type="NCBI Taxonomy" id="1176131"/>
    <lineage>
        <taxon>Eukaryota</taxon>
        <taxon>Fungi</taxon>
        <taxon>Dikarya</taxon>
        <taxon>Ascomycota</taxon>
        <taxon>Pezizomycotina</taxon>
        <taxon>Dothideomycetes</taxon>
        <taxon>Pleosporomycetidae</taxon>
        <taxon>Aulographales</taxon>
        <taxon>Aulographaceae</taxon>
    </lineage>
</organism>
<gene>
    <name evidence="1" type="ORF">K402DRAFT_250104</name>
</gene>
<sequence>MLNWSELLNFDVISKVVSEEMVERDREMWIRRFLGLTYLPWVSRYLLLFVRKDVEVEIQITTDVATLLARISIRGQQQRWNRSTQRSGQRSSFMHLSDPKKFKKDIYLSNIVSTRVRP</sequence>
<reference evidence="1" key="1">
    <citation type="journal article" date="2020" name="Stud. Mycol.">
        <title>101 Dothideomycetes genomes: a test case for predicting lifestyles and emergence of pathogens.</title>
        <authorList>
            <person name="Haridas S."/>
            <person name="Albert R."/>
            <person name="Binder M."/>
            <person name="Bloem J."/>
            <person name="Labutti K."/>
            <person name="Salamov A."/>
            <person name="Andreopoulos B."/>
            <person name="Baker S."/>
            <person name="Barry K."/>
            <person name="Bills G."/>
            <person name="Bluhm B."/>
            <person name="Cannon C."/>
            <person name="Castanera R."/>
            <person name="Culley D."/>
            <person name="Daum C."/>
            <person name="Ezra D."/>
            <person name="Gonzalez J."/>
            <person name="Henrissat B."/>
            <person name="Kuo A."/>
            <person name="Liang C."/>
            <person name="Lipzen A."/>
            <person name="Lutzoni F."/>
            <person name="Magnuson J."/>
            <person name="Mondo S."/>
            <person name="Nolan M."/>
            <person name="Ohm R."/>
            <person name="Pangilinan J."/>
            <person name="Park H.-J."/>
            <person name="Ramirez L."/>
            <person name="Alfaro M."/>
            <person name="Sun H."/>
            <person name="Tritt A."/>
            <person name="Yoshinaga Y."/>
            <person name="Zwiers L.-H."/>
            <person name="Turgeon B."/>
            <person name="Goodwin S."/>
            <person name="Spatafora J."/>
            <person name="Crous P."/>
            <person name="Grigoriev I."/>
        </authorList>
    </citation>
    <scope>NUCLEOTIDE SEQUENCE</scope>
    <source>
        <strain evidence="1">CBS 113979</strain>
    </source>
</reference>
<proteinExistence type="predicted"/>
<keyword evidence="2" id="KW-1185">Reference proteome</keyword>
<name>A0A6G1GJY1_9PEZI</name>
<accession>A0A6G1GJY1</accession>
<evidence type="ECO:0000313" key="1">
    <source>
        <dbReference type="EMBL" id="KAF1981162.1"/>
    </source>
</evidence>
<protein>
    <submittedName>
        <fullName evidence="1">Uncharacterized protein</fullName>
    </submittedName>
</protein>